<dbReference type="InterPro" id="IPR011332">
    <property type="entry name" value="Ribosomal_zn-bd"/>
</dbReference>
<dbReference type="Proteomes" id="UP001236507">
    <property type="component" value="Unassembled WGS sequence"/>
</dbReference>
<dbReference type="GO" id="GO:0005840">
    <property type="term" value="C:ribosome"/>
    <property type="evidence" value="ECO:0007669"/>
    <property type="project" value="UniProtKB-KW"/>
</dbReference>
<evidence type="ECO:0000256" key="4">
    <source>
        <dbReference type="ARBA" id="ARBA00035176"/>
    </source>
</evidence>
<dbReference type="HAMAP" id="MF_00294">
    <property type="entry name" value="Ribosomal_bL33"/>
    <property type="match status" value="1"/>
</dbReference>
<evidence type="ECO:0000256" key="3">
    <source>
        <dbReference type="ARBA" id="ARBA00023274"/>
    </source>
</evidence>
<gene>
    <name evidence="5 6" type="primary">rpmG</name>
    <name evidence="6" type="ORF">QM524_22575</name>
</gene>
<evidence type="ECO:0000313" key="6">
    <source>
        <dbReference type="EMBL" id="MDI9862026.1"/>
    </source>
</evidence>
<evidence type="ECO:0000256" key="2">
    <source>
        <dbReference type="ARBA" id="ARBA00022980"/>
    </source>
</evidence>
<proteinExistence type="inferred from homology"/>
<dbReference type="InterPro" id="IPR038584">
    <property type="entry name" value="Ribosomal_bL33_sf"/>
</dbReference>
<dbReference type="Gene3D" id="2.20.28.120">
    <property type="entry name" value="Ribosomal protein L33"/>
    <property type="match status" value="1"/>
</dbReference>
<name>A0ABT6YEK6_9BACT</name>
<evidence type="ECO:0000256" key="1">
    <source>
        <dbReference type="ARBA" id="ARBA00007596"/>
    </source>
</evidence>
<dbReference type="InterPro" id="IPR001705">
    <property type="entry name" value="Ribosomal_bL33"/>
</dbReference>
<keyword evidence="7" id="KW-1185">Reference proteome</keyword>
<dbReference type="SUPFAM" id="SSF57829">
    <property type="entry name" value="Zn-binding ribosomal proteins"/>
    <property type="match status" value="1"/>
</dbReference>
<evidence type="ECO:0000313" key="7">
    <source>
        <dbReference type="Proteomes" id="UP001236507"/>
    </source>
</evidence>
<protein>
    <recommendedName>
        <fullName evidence="4 5">Large ribosomal subunit protein bL33</fullName>
    </recommendedName>
</protein>
<organism evidence="6 7">
    <name type="scientific">Flectobacillus roseus</name>
    <dbReference type="NCBI Taxonomy" id="502259"/>
    <lineage>
        <taxon>Bacteria</taxon>
        <taxon>Pseudomonadati</taxon>
        <taxon>Bacteroidota</taxon>
        <taxon>Cytophagia</taxon>
        <taxon>Cytophagales</taxon>
        <taxon>Flectobacillaceae</taxon>
        <taxon>Flectobacillus</taxon>
    </lineage>
</organism>
<dbReference type="PANTHER" id="PTHR43168">
    <property type="entry name" value="50S RIBOSOMAL PROTEIN L33, CHLOROPLASTIC"/>
    <property type="match status" value="1"/>
</dbReference>
<keyword evidence="2 5" id="KW-0689">Ribosomal protein</keyword>
<accession>A0ABT6YEK6</accession>
<dbReference type="EMBL" id="JASHIF010000025">
    <property type="protein sequence ID" value="MDI9862026.1"/>
    <property type="molecule type" value="Genomic_DNA"/>
</dbReference>
<comment type="caution">
    <text evidence="6">The sequence shown here is derived from an EMBL/GenBank/DDBJ whole genome shotgun (WGS) entry which is preliminary data.</text>
</comment>
<dbReference type="NCBIfam" id="NF001860">
    <property type="entry name" value="PRK00595.1"/>
    <property type="match status" value="1"/>
</dbReference>
<reference evidence="6 7" key="1">
    <citation type="submission" date="2023-05" db="EMBL/GenBank/DDBJ databases">
        <title>Novel species of genus Flectobacillus isolated from stream in China.</title>
        <authorList>
            <person name="Lu H."/>
        </authorList>
    </citation>
    <scope>NUCLEOTIDE SEQUENCE [LARGE SCALE GENOMIC DNA]</scope>
    <source>
        <strain evidence="6 7">KCTC 42575</strain>
    </source>
</reference>
<sequence length="60" mass="6909">MAKKGNRIQVILECTEQKASGVPGMSRYITTKNRKNTTARIELKKYNSFLKKVTVHKEIK</sequence>
<dbReference type="Pfam" id="PF00471">
    <property type="entry name" value="Ribosomal_L33"/>
    <property type="match status" value="1"/>
</dbReference>
<dbReference type="NCBIfam" id="TIGR01023">
    <property type="entry name" value="rpmG_bact"/>
    <property type="match status" value="1"/>
</dbReference>
<comment type="similarity">
    <text evidence="1 5">Belongs to the bacterial ribosomal protein bL33 family.</text>
</comment>
<dbReference type="NCBIfam" id="NF001764">
    <property type="entry name" value="PRK00504.1"/>
    <property type="match status" value="1"/>
</dbReference>
<keyword evidence="3 5" id="KW-0687">Ribonucleoprotein</keyword>
<dbReference type="RefSeq" id="WP_095161200.1">
    <property type="nucleotide sequence ID" value="NZ_JASHIF010000025.1"/>
</dbReference>
<dbReference type="PANTHER" id="PTHR43168:SF2">
    <property type="entry name" value="LARGE RIBOSOMAL SUBUNIT PROTEIN BL33C"/>
    <property type="match status" value="1"/>
</dbReference>
<evidence type="ECO:0000256" key="5">
    <source>
        <dbReference type="HAMAP-Rule" id="MF_00294"/>
    </source>
</evidence>